<reference evidence="1" key="1">
    <citation type="journal article" date="2021" name="Proc. Natl. Acad. Sci. U.S.A.">
        <title>A Catalog of Tens of Thousands of Viruses from Human Metagenomes Reveals Hidden Associations with Chronic Diseases.</title>
        <authorList>
            <person name="Tisza M.J."/>
            <person name="Buck C.B."/>
        </authorList>
    </citation>
    <scope>NUCLEOTIDE SEQUENCE</scope>
    <source>
        <strain evidence="1">Ct3Pt8</strain>
    </source>
</reference>
<accession>A0A8S5MME4</accession>
<name>A0A8S5MME4_9CAUD</name>
<sequence>MRYGATRGRELWFTYTIKQVSPKDYPEEKIPGDKTFGIKPFR</sequence>
<evidence type="ECO:0000313" key="1">
    <source>
        <dbReference type="EMBL" id="DAD83380.1"/>
    </source>
</evidence>
<proteinExistence type="predicted"/>
<dbReference type="EMBL" id="BK014935">
    <property type="protein sequence ID" value="DAD83380.1"/>
    <property type="molecule type" value="Genomic_DNA"/>
</dbReference>
<organism evidence="1">
    <name type="scientific">Myoviridae sp. ct3Pt8</name>
    <dbReference type="NCBI Taxonomy" id="2826608"/>
    <lineage>
        <taxon>Viruses</taxon>
        <taxon>Duplodnaviria</taxon>
        <taxon>Heunggongvirae</taxon>
        <taxon>Uroviricota</taxon>
        <taxon>Caudoviricetes</taxon>
    </lineage>
</organism>
<protein>
    <submittedName>
        <fullName evidence="1">Uncharacterized protein</fullName>
    </submittedName>
</protein>